<organism evidence="3 4">
    <name type="scientific">Phomopsis amygdali</name>
    <name type="common">Fusicoccum amygdali</name>
    <dbReference type="NCBI Taxonomy" id="1214568"/>
    <lineage>
        <taxon>Eukaryota</taxon>
        <taxon>Fungi</taxon>
        <taxon>Dikarya</taxon>
        <taxon>Ascomycota</taxon>
        <taxon>Pezizomycotina</taxon>
        <taxon>Sordariomycetes</taxon>
        <taxon>Sordariomycetidae</taxon>
        <taxon>Diaporthales</taxon>
        <taxon>Diaporthaceae</taxon>
        <taxon>Diaporthe</taxon>
    </lineage>
</organism>
<dbReference type="PANTHER" id="PTHR24359">
    <property type="entry name" value="SERINE/THREONINE-PROTEIN KINASE SBK1"/>
    <property type="match status" value="1"/>
</dbReference>
<reference evidence="3" key="1">
    <citation type="submission" date="2023-06" db="EMBL/GenBank/DDBJ databases">
        <authorList>
            <person name="Noh H."/>
        </authorList>
    </citation>
    <scope>NUCLEOTIDE SEQUENCE</scope>
    <source>
        <strain evidence="3">DUCC20226</strain>
    </source>
</reference>
<feature type="domain" description="Protein kinase" evidence="2">
    <location>
        <begin position="740"/>
        <end position="1073"/>
    </location>
</feature>
<sequence>MARNASCSNGIIIQLSNPVEKALVEPVLDLGLRKTHFGLRKFFIGKRDITTHRPPPPGCNHENRLARKKRSLAQSLKHPHLQEIETAIERFIQDHNLDYQDELNVRTVVTDIRLLGQADSRQVRLQPRGWVICRPEVVEVVKDIVAKFPSTIPQNLNLGSKIQAGRGGLSWTMADVTHMPETLNMGAGFDLPTHGYKFFLSLEDPIDTSRPRRSSCGLLCLIVVEKGGSRELAQVCRIGGVVEIPDQNGSRKLVAVTVAHGLSDYVLAATSRKKMNGPLGGSQKKGTSNLRTGEKDEVPTELPSNKHWTPVLGFHAINWLGKVWTPTPQHPSSVSIGNLGDLTKDADFALLDVPFSLQNSFTTGDGVQSLDGLVMDHELFSLAEMDQDLGVIVEPECILPATLLRETPFMFVRGRQFATRMIRLRNNKPLTRGTSGCWVVRGNKLCGMIVASHDVEPIAHIVSAEKLFSDINRTHLLTGSTGFYHSAGMMTATNRIDNEEIHIGGAGRASQLQAEISTVRSEEVDRIFDQQLPFRQSILSGLSRSFSPAEEASMVRQSQISFEDLLLLSMEESAGEGNERRFLPHDVLESLVDYPLVYDYLAKPMKIERQKLSVLVDYVLRSARKLFAILVLTEACEILEDLRAEGLSDDDLPFIFDGRHFYRRDTDLSPETEEALRLNSFKRLNRSKIGFFDTEQWSMLAPRFTLDDSGEALFYRLHRNIVLPWVASDRVIETGRSTIRRVRIHPAHFDFSRVSESHRLTVDLQNATEFAVKELRSLTEEAFNMEMSALIKLPRHSHLNTILVSYQWRESHFLVFPWANGNLADLWVYEMPKPFLTKSLVLWLLEQCAGLADGLTIIHGTSGLPSRAYGRHGDIKPQNILWFRQSESRERYQGDLGVLKISDFGETRFHQAETRMRHQPSTTAVTMAYSAPEFEQEPDGPVSRAYDVWSLGCVYLEFVTWLLLGAQGVEDFARDRLKEGRQSRGDIGVDNFFRMVPSDGSSPGNIHANTRLSPVVKECVEEHVRMLQNIPWTHPDIDSALNGFLNLVLKRMLVTGRHRAKSLEVLNTLQSLFRGLRDEKTKGPSFPTSSKVPGEKPTQQMRFSSKPPDLEHGTKNTAEDVSDAQAHDTIEMKALGPDPFELKVLPLPVREQKKTSSSNSIPAVQVFSLEQVEEEIEEVVRETDPTGGMRETRRRSTRRTAGLGYAKLHQGGKASAPGGSKVVDPDLTNFSAMTELQLLEAERALLGQLMAIKDVQIQREGQTGPSIAMNVQSGPNPIHGKGSKGLGSGRKTYSEMLKWIMHPTRRGPFS</sequence>
<evidence type="ECO:0000313" key="4">
    <source>
        <dbReference type="Proteomes" id="UP001265746"/>
    </source>
</evidence>
<gene>
    <name evidence="3" type="ORF">N8I77_000254</name>
</gene>
<evidence type="ECO:0000256" key="1">
    <source>
        <dbReference type="SAM" id="MobiDB-lite"/>
    </source>
</evidence>
<dbReference type="SMART" id="SM00220">
    <property type="entry name" value="S_TKc"/>
    <property type="match status" value="1"/>
</dbReference>
<comment type="caution">
    <text evidence="3">The sequence shown here is derived from an EMBL/GenBank/DDBJ whole genome shotgun (WGS) entry which is preliminary data.</text>
</comment>
<feature type="compositionally biased region" description="Polar residues" evidence="1">
    <location>
        <begin position="1086"/>
        <end position="1103"/>
    </location>
</feature>
<dbReference type="InterPro" id="IPR011009">
    <property type="entry name" value="Kinase-like_dom_sf"/>
</dbReference>
<dbReference type="PROSITE" id="PS50011">
    <property type="entry name" value="PROTEIN_KINASE_DOM"/>
    <property type="match status" value="1"/>
</dbReference>
<keyword evidence="4" id="KW-1185">Reference proteome</keyword>
<dbReference type="Pfam" id="PF00069">
    <property type="entry name" value="Pkinase"/>
    <property type="match status" value="1"/>
</dbReference>
<evidence type="ECO:0000313" key="3">
    <source>
        <dbReference type="EMBL" id="KAK2613336.1"/>
    </source>
</evidence>
<dbReference type="GO" id="GO:0005524">
    <property type="term" value="F:ATP binding"/>
    <property type="evidence" value="ECO:0007669"/>
    <property type="project" value="InterPro"/>
</dbReference>
<accession>A0AAD9W8W9</accession>
<evidence type="ECO:0000259" key="2">
    <source>
        <dbReference type="PROSITE" id="PS50011"/>
    </source>
</evidence>
<name>A0AAD9W8W9_PHOAM</name>
<feature type="region of interest" description="Disordered" evidence="1">
    <location>
        <begin position="1077"/>
        <end position="1116"/>
    </location>
</feature>
<dbReference type="Proteomes" id="UP001265746">
    <property type="component" value="Unassembled WGS sequence"/>
</dbReference>
<protein>
    <recommendedName>
        <fullName evidence="2">Protein kinase domain-containing protein</fullName>
    </recommendedName>
</protein>
<dbReference type="SUPFAM" id="SSF56112">
    <property type="entry name" value="Protein kinase-like (PK-like)"/>
    <property type="match status" value="1"/>
</dbReference>
<feature type="region of interest" description="Disordered" evidence="1">
    <location>
        <begin position="1180"/>
        <end position="1199"/>
    </location>
</feature>
<dbReference type="InterPro" id="IPR000719">
    <property type="entry name" value="Prot_kinase_dom"/>
</dbReference>
<dbReference type="GO" id="GO:0004674">
    <property type="term" value="F:protein serine/threonine kinase activity"/>
    <property type="evidence" value="ECO:0007669"/>
    <property type="project" value="TreeGrafter"/>
</dbReference>
<proteinExistence type="predicted"/>
<feature type="region of interest" description="Disordered" evidence="1">
    <location>
        <begin position="276"/>
        <end position="302"/>
    </location>
</feature>
<dbReference type="EMBL" id="JAUJFL010000001">
    <property type="protein sequence ID" value="KAK2613336.1"/>
    <property type="molecule type" value="Genomic_DNA"/>
</dbReference>
<dbReference type="Gene3D" id="1.10.510.10">
    <property type="entry name" value="Transferase(Phosphotransferase) domain 1"/>
    <property type="match status" value="1"/>
</dbReference>
<dbReference type="PANTHER" id="PTHR24359:SF37">
    <property type="entry name" value="PROTEIN KINASE DOMAIN-CONTAINING PROTEIN"/>
    <property type="match status" value="1"/>
</dbReference>